<keyword evidence="2" id="KW-1185">Reference proteome</keyword>
<dbReference type="EMBL" id="MUGS01000004">
    <property type="protein sequence ID" value="OXG09122.1"/>
    <property type="molecule type" value="Genomic_DNA"/>
</dbReference>
<evidence type="ECO:0000313" key="2">
    <source>
        <dbReference type="Proteomes" id="UP000214684"/>
    </source>
</evidence>
<sequence length="154" mass="18106">MDISKLNKVVLIFLILISCNNKDHNNCDSYIAAGEGFWISFKNYSKEYSQKDLENLKIQINSKDIKYTKEDLKDYLYQNNYNIGVSEKVLLKDTMVISIKSKIIKIYDFTNIVEEGFDQSHNKIRVCRYCKSTVNNQKMEDYGNNIIIIDLEKY</sequence>
<dbReference type="RefSeq" id="WP_089478209.1">
    <property type="nucleotide sequence ID" value="NZ_MUGS01000004.1"/>
</dbReference>
<comment type="caution">
    <text evidence="1">The sequence shown here is derived from an EMBL/GenBank/DDBJ whole genome shotgun (WGS) entry which is preliminary data.</text>
</comment>
<dbReference type="PROSITE" id="PS51257">
    <property type="entry name" value="PROKAR_LIPOPROTEIN"/>
    <property type="match status" value="1"/>
</dbReference>
<gene>
    <name evidence="1" type="ORF">B0A64_03770</name>
</gene>
<protein>
    <recommendedName>
        <fullName evidence="3">Lipoprotein</fullName>
    </recommendedName>
</protein>
<proteinExistence type="predicted"/>
<dbReference type="AlphaFoldDB" id="A0A227PH33"/>
<evidence type="ECO:0008006" key="3">
    <source>
        <dbReference type="Google" id="ProtNLM"/>
    </source>
</evidence>
<dbReference type="Proteomes" id="UP000214684">
    <property type="component" value="Unassembled WGS sequence"/>
</dbReference>
<organism evidence="1 2">
    <name type="scientific">Flavobacterium araucananum</name>
    <dbReference type="NCBI Taxonomy" id="946678"/>
    <lineage>
        <taxon>Bacteria</taxon>
        <taxon>Pseudomonadati</taxon>
        <taxon>Bacteroidota</taxon>
        <taxon>Flavobacteriia</taxon>
        <taxon>Flavobacteriales</taxon>
        <taxon>Flavobacteriaceae</taxon>
        <taxon>Flavobacterium</taxon>
    </lineage>
</organism>
<dbReference type="OrthoDB" id="1375393at2"/>
<name>A0A227PH33_9FLAO</name>
<evidence type="ECO:0000313" key="1">
    <source>
        <dbReference type="EMBL" id="OXG09122.1"/>
    </source>
</evidence>
<accession>A0A227PH33</accession>
<reference evidence="1 2" key="1">
    <citation type="submission" date="2016-11" db="EMBL/GenBank/DDBJ databases">
        <title>Whole genomes of Flavobacteriaceae.</title>
        <authorList>
            <person name="Stine C."/>
            <person name="Li C."/>
            <person name="Tadesse D."/>
        </authorList>
    </citation>
    <scope>NUCLEOTIDE SEQUENCE [LARGE SCALE GENOMIC DNA]</scope>
    <source>
        <strain evidence="1 2">DSM 24704</strain>
    </source>
</reference>